<comment type="caution">
    <text evidence="1">The sequence shown here is derived from an EMBL/GenBank/DDBJ whole genome shotgun (WGS) entry which is preliminary data.</text>
</comment>
<sequence length="79" mass="8203">MQAAQDGGRSTLGNLRILPNEVSGTSLDEKVYVAITCVERGADQRAVAIIAGVGDDVSAVRPVVDNTAEAVRTSGTPEY</sequence>
<proteinExistence type="predicted"/>
<evidence type="ECO:0000313" key="1">
    <source>
        <dbReference type="EMBL" id="PLZ87645.1"/>
    </source>
</evidence>
<accession>A0A2N6K0J2</accession>
<reference evidence="1 2" key="1">
    <citation type="submission" date="2017-08" db="EMBL/GenBank/DDBJ databases">
        <title>Genomes of Fischerella (Mastigocladus) sp. strains.</title>
        <authorList>
            <person name="Miller S.R."/>
        </authorList>
    </citation>
    <scope>NUCLEOTIDE SEQUENCE [LARGE SCALE GENOMIC DNA]</scope>
    <source>
        <strain evidence="1 2">CCMEE 5323</strain>
    </source>
</reference>
<dbReference type="AlphaFoldDB" id="A0A2N6K0J2"/>
<dbReference type="EMBL" id="NRQW01000391">
    <property type="protein sequence ID" value="PLZ87645.1"/>
    <property type="molecule type" value="Genomic_DNA"/>
</dbReference>
<organism evidence="1 2">
    <name type="scientific">Fischerella muscicola CCMEE 5323</name>
    <dbReference type="NCBI Taxonomy" id="2019572"/>
    <lineage>
        <taxon>Bacteria</taxon>
        <taxon>Bacillati</taxon>
        <taxon>Cyanobacteriota</taxon>
        <taxon>Cyanophyceae</taxon>
        <taxon>Nostocales</taxon>
        <taxon>Hapalosiphonaceae</taxon>
        <taxon>Fischerella</taxon>
    </lineage>
</organism>
<evidence type="ECO:0000313" key="2">
    <source>
        <dbReference type="Proteomes" id="UP000235036"/>
    </source>
</evidence>
<gene>
    <name evidence="1" type="ORF">CEN44_17025</name>
</gene>
<keyword evidence="2" id="KW-1185">Reference proteome</keyword>
<dbReference type="Proteomes" id="UP000235036">
    <property type="component" value="Unassembled WGS sequence"/>
</dbReference>
<name>A0A2N6K0J2_FISMU</name>
<protein>
    <submittedName>
        <fullName evidence="1">Uncharacterized protein</fullName>
    </submittedName>
</protein>